<name>A0ABR4CTF6_9HELO</name>
<reference evidence="2 3" key="1">
    <citation type="journal article" date="2024" name="Commun. Biol.">
        <title>Comparative genomic analysis of thermophilic fungi reveals convergent evolutionary adaptations and gene losses.</title>
        <authorList>
            <person name="Steindorff A.S."/>
            <person name="Aguilar-Pontes M.V."/>
            <person name="Robinson A.J."/>
            <person name="Andreopoulos B."/>
            <person name="LaButti K."/>
            <person name="Kuo A."/>
            <person name="Mondo S."/>
            <person name="Riley R."/>
            <person name="Otillar R."/>
            <person name="Haridas S."/>
            <person name="Lipzen A."/>
            <person name="Grimwood J."/>
            <person name="Schmutz J."/>
            <person name="Clum A."/>
            <person name="Reid I.D."/>
            <person name="Moisan M.C."/>
            <person name="Butler G."/>
            <person name="Nguyen T.T.M."/>
            <person name="Dewar K."/>
            <person name="Conant G."/>
            <person name="Drula E."/>
            <person name="Henrissat B."/>
            <person name="Hansel C."/>
            <person name="Singer S."/>
            <person name="Hutchinson M.I."/>
            <person name="de Vries R.P."/>
            <person name="Natvig D.O."/>
            <person name="Powell A.J."/>
            <person name="Tsang A."/>
            <person name="Grigoriev I.V."/>
        </authorList>
    </citation>
    <scope>NUCLEOTIDE SEQUENCE [LARGE SCALE GENOMIC DNA]</scope>
    <source>
        <strain evidence="2 3">CBS 494.80</strain>
    </source>
</reference>
<sequence length="379" mass="41686">MDVAYNQHSPYSRHHSRSHTNLGQLTLAPLTSRLPLSDLDALPDSNHVSYIEGRSAPTTPSVLSRSSSRVALRKPMHITLPKSKSSTHLHTARKQPRSGATTPGGTRLKNELNLSTISSNDRNDSDWLLRAGAAISSSTRESKGQAWLVSRASSTSLTGQGNEDEEELERELAKERERASRRTSRRGSAVTFDGDDELSPVTTRRSLSFGPATGAGSHPTSRFGSRANSRRGSKAQLFTPIGGERDGYFDQGDYIRHDFITEPDFVDAEEEEAYENEDEAKKDDAEVRKLARSSNLGLGGWVERMLGWSLFAVEEDGEDEEVLDEKAEDSEISSRTSRRTLDRIADPLTEGLPPPLRDGDVGGWQDAAWLLSVATKVLL</sequence>
<dbReference type="InterPro" id="IPR025040">
    <property type="entry name" value="DUF3984"/>
</dbReference>
<protein>
    <submittedName>
        <fullName evidence="2">Uncharacterized protein</fullName>
    </submittedName>
</protein>
<feature type="region of interest" description="Disordered" evidence="1">
    <location>
        <begin position="318"/>
        <end position="359"/>
    </location>
</feature>
<keyword evidence="3" id="KW-1185">Reference proteome</keyword>
<feature type="region of interest" description="Disordered" evidence="1">
    <location>
        <begin position="1"/>
        <end position="22"/>
    </location>
</feature>
<feature type="compositionally biased region" description="Polar residues" evidence="1">
    <location>
        <begin position="218"/>
        <end position="227"/>
    </location>
</feature>
<feature type="region of interest" description="Disordered" evidence="1">
    <location>
        <begin position="50"/>
        <end position="123"/>
    </location>
</feature>
<dbReference type="Pfam" id="PF13136">
    <property type="entry name" value="DUF3984"/>
    <property type="match status" value="1"/>
</dbReference>
<dbReference type="Proteomes" id="UP001595075">
    <property type="component" value="Unassembled WGS sequence"/>
</dbReference>
<feature type="compositionally biased region" description="Low complexity" evidence="1">
    <location>
        <begin position="61"/>
        <end position="70"/>
    </location>
</feature>
<feature type="compositionally biased region" description="Basic residues" evidence="1">
    <location>
        <begin position="85"/>
        <end position="96"/>
    </location>
</feature>
<evidence type="ECO:0000313" key="2">
    <source>
        <dbReference type="EMBL" id="KAL2073135.1"/>
    </source>
</evidence>
<accession>A0ABR4CTF6</accession>
<dbReference type="EMBL" id="JAZHXI010000003">
    <property type="protein sequence ID" value="KAL2073135.1"/>
    <property type="molecule type" value="Genomic_DNA"/>
</dbReference>
<feature type="compositionally biased region" description="Basic and acidic residues" evidence="1">
    <location>
        <begin position="170"/>
        <end position="180"/>
    </location>
</feature>
<comment type="caution">
    <text evidence="2">The sequence shown here is derived from an EMBL/GenBank/DDBJ whole genome shotgun (WGS) entry which is preliminary data.</text>
</comment>
<evidence type="ECO:0000313" key="3">
    <source>
        <dbReference type="Proteomes" id="UP001595075"/>
    </source>
</evidence>
<feature type="region of interest" description="Disordered" evidence="1">
    <location>
        <begin position="139"/>
        <end position="243"/>
    </location>
</feature>
<gene>
    <name evidence="2" type="ORF">VTL71DRAFT_10459</name>
</gene>
<evidence type="ECO:0000256" key="1">
    <source>
        <dbReference type="SAM" id="MobiDB-lite"/>
    </source>
</evidence>
<feature type="compositionally biased region" description="Polar residues" evidence="1">
    <location>
        <begin position="151"/>
        <end position="161"/>
    </location>
</feature>
<feature type="compositionally biased region" description="Acidic residues" evidence="1">
    <location>
        <begin position="318"/>
        <end position="331"/>
    </location>
</feature>
<organism evidence="2 3">
    <name type="scientific">Oculimacula yallundae</name>
    <dbReference type="NCBI Taxonomy" id="86028"/>
    <lineage>
        <taxon>Eukaryota</taxon>
        <taxon>Fungi</taxon>
        <taxon>Dikarya</taxon>
        <taxon>Ascomycota</taxon>
        <taxon>Pezizomycotina</taxon>
        <taxon>Leotiomycetes</taxon>
        <taxon>Helotiales</taxon>
        <taxon>Ploettnerulaceae</taxon>
        <taxon>Oculimacula</taxon>
    </lineage>
</organism>
<proteinExistence type="predicted"/>